<keyword evidence="2" id="KW-0378">Hydrolase</keyword>
<comment type="similarity">
    <text evidence="1">Belongs to the 'GDSL' lipolytic enzyme family.</text>
</comment>
<evidence type="ECO:0000256" key="1">
    <source>
        <dbReference type="ARBA" id="ARBA00008668"/>
    </source>
</evidence>
<feature type="chain" id="PRO_5042089895" description="GDSL esterase/lipase" evidence="4">
    <location>
        <begin position="25"/>
        <end position="340"/>
    </location>
</feature>
<reference evidence="5" key="1">
    <citation type="submission" date="2023-10" db="EMBL/GenBank/DDBJ databases">
        <title>Chromosome-level genome of the transformable northern wattle, Acacia crassicarpa.</title>
        <authorList>
            <person name="Massaro I."/>
            <person name="Sinha N.R."/>
            <person name="Poethig S."/>
            <person name="Leichty A.R."/>
        </authorList>
    </citation>
    <scope>NUCLEOTIDE SEQUENCE</scope>
    <source>
        <strain evidence="5">Acra3RX</strain>
        <tissue evidence="5">Leaf</tissue>
    </source>
</reference>
<dbReference type="Proteomes" id="UP001293593">
    <property type="component" value="Unassembled WGS sequence"/>
</dbReference>
<accession>A0AAE1K4N8</accession>
<evidence type="ECO:0000256" key="2">
    <source>
        <dbReference type="ARBA" id="ARBA00022801"/>
    </source>
</evidence>
<dbReference type="GO" id="GO:0016042">
    <property type="term" value="P:lipid catabolic process"/>
    <property type="evidence" value="ECO:0007669"/>
    <property type="project" value="UniProtKB-KW"/>
</dbReference>
<dbReference type="AlphaFoldDB" id="A0AAE1K4N8"/>
<proteinExistence type="inferred from homology"/>
<dbReference type="EMBL" id="JAWXYG010000009">
    <property type="protein sequence ID" value="KAK4263945.1"/>
    <property type="molecule type" value="Genomic_DNA"/>
</dbReference>
<evidence type="ECO:0008006" key="7">
    <source>
        <dbReference type="Google" id="ProtNLM"/>
    </source>
</evidence>
<name>A0AAE1K4N8_9FABA</name>
<evidence type="ECO:0000256" key="3">
    <source>
        <dbReference type="ARBA" id="ARBA00022963"/>
    </source>
</evidence>
<dbReference type="InterPro" id="IPR051058">
    <property type="entry name" value="GDSL_Est/Lipase"/>
</dbReference>
<keyword evidence="3" id="KW-0442">Lipid degradation</keyword>
<sequence>MDKSFKLSLLISSFIIVMANNADALVPALYVFGDSGVDAGNNNFLKTPAKADKWPYGIDLNNNTRGRFTNGKNAADFIAMLLNLPMPPPYLSLSEVERSRLITGINYGSGSCGILNTTRAGECLSLGKQIEYFTSTATTDLPKAIKRPPKLRRHLAKSMYLVLIGSNDYNNMVNNGVRNKFTPQDFAQYLVEEMTNHIKKLYDVGARKFLVSTFASCEPKTYVPESCESNYYTEKLVDRLQELQANLFGSLFTIYDGRKLFARIHENPKQFGITYLDVPCCEDASIVCANRSEHTTFDKLGHPTEAIYKIVALDCFYGSTCLPLSLSQLANAPSFLPLGN</sequence>
<dbReference type="PANTHER" id="PTHR45648:SF5">
    <property type="entry name" value="OS04G0577300 PROTEIN"/>
    <property type="match status" value="1"/>
</dbReference>
<organism evidence="5 6">
    <name type="scientific">Acacia crassicarpa</name>
    <name type="common">northern wattle</name>
    <dbReference type="NCBI Taxonomy" id="499986"/>
    <lineage>
        <taxon>Eukaryota</taxon>
        <taxon>Viridiplantae</taxon>
        <taxon>Streptophyta</taxon>
        <taxon>Embryophyta</taxon>
        <taxon>Tracheophyta</taxon>
        <taxon>Spermatophyta</taxon>
        <taxon>Magnoliopsida</taxon>
        <taxon>eudicotyledons</taxon>
        <taxon>Gunneridae</taxon>
        <taxon>Pentapetalae</taxon>
        <taxon>rosids</taxon>
        <taxon>fabids</taxon>
        <taxon>Fabales</taxon>
        <taxon>Fabaceae</taxon>
        <taxon>Caesalpinioideae</taxon>
        <taxon>mimosoid clade</taxon>
        <taxon>Acacieae</taxon>
        <taxon>Acacia</taxon>
    </lineage>
</organism>
<feature type="signal peptide" evidence="4">
    <location>
        <begin position="1"/>
        <end position="24"/>
    </location>
</feature>
<protein>
    <recommendedName>
        <fullName evidence="7">GDSL esterase/lipase</fullName>
    </recommendedName>
</protein>
<dbReference type="GO" id="GO:0016788">
    <property type="term" value="F:hydrolase activity, acting on ester bonds"/>
    <property type="evidence" value="ECO:0007669"/>
    <property type="project" value="InterPro"/>
</dbReference>
<evidence type="ECO:0000313" key="6">
    <source>
        <dbReference type="Proteomes" id="UP001293593"/>
    </source>
</evidence>
<keyword evidence="6" id="KW-1185">Reference proteome</keyword>
<dbReference type="InterPro" id="IPR001087">
    <property type="entry name" value="GDSL"/>
</dbReference>
<evidence type="ECO:0000256" key="4">
    <source>
        <dbReference type="SAM" id="SignalP"/>
    </source>
</evidence>
<dbReference type="PANTHER" id="PTHR45648">
    <property type="entry name" value="GDSL LIPASE/ACYLHYDROLASE FAMILY PROTEIN (AFU_ORTHOLOGUE AFUA_4G14700)"/>
    <property type="match status" value="1"/>
</dbReference>
<gene>
    <name evidence="5" type="ORF">QN277_029295</name>
</gene>
<evidence type="ECO:0000313" key="5">
    <source>
        <dbReference type="EMBL" id="KAK4263945.1"/>
    </source>
</evidence>
<dbReference type="Gene3D" id="3.40.50.1110">
    <property type="entry name" value="SGNH hydrolase"/>
    <property type="match status" value="1"/>
</dbReference>
<keyword evidence="4" id="KW-0732">Signal</keyword>
<keyword evidence="3" id="KW-0443">Lipid metabolism</keyword>
<dbReference type="InterPro" id="IPR036514">
    <property type="entry name" value="SGNH_hydro_sf"/>
</dbReference>
<comment type="caution">
    <text evidence="5">The sequence shown here is derived from an EMBL/GenBank/DDBJ whole genome shotgun (WGS) entry which is preliminary data.</text>
</comment>
<dbReference type="Pfam" id="PF00657">
    <property type="entry name" value="Lipase_GDSL"/>
    <property type="match status" value="1"/>
</dbReference>